<keyword evidence="3" id="KW-1185">Reference proteome</keyword>
<gene>
    <name evidence="2" type="ORF">R3P38DRAFT_3165958</name>
</gene>
<feature type="compositionally biased region" description="Basic residues" evidence="1">
    <location>
        <begin position="211"/>
        <end position="220"/>
    </location>
</feature>
<feature type="compositionally biased region" description="Basic residues" evidence="1">
    <location>
        <begin position="256"/>
        <end position="265"/>
    </location>
</feature>
<dbReference type="AlphaFoldDB" id="A0AAW0EHM7"/>
<dbReference type="Proteomes" id="UP001362999">
    <property type="component" value="Unassembled WGS sequence"/>
</dbReference>
<organism evidence="2 3">
    <name type="scientific">Favolaschia claudopus</name>
    <dbReference type="NCBI Taxonomy" id="2862362"/>
    <lineage>
        <taxon>Eukaryota</taxon>
        <taxon>Fungi</taxon>
        <taxon>Dikarya</taxon>
        <taxon>Basidiomycota</taxon>
        <taxon>Agaricomycotina</taxon>
        <taxon>Agaricomycetes</taxon>
        <taxon>Agaricomycetidae</taxon>
        <taxon>Agaricales</taxon>
        <taxon>Marasmiineae</taxon>
        <taxon>Mycenaceae</taxon>
        <taxon>Favolaschia</taxon>
    </lineage>
</organism>
<evidence type="ECO:0000313" key="3">
    <source>
        <dbReference type="Proteomes" id="UP001362999"/>
    </source>
</evidence>
<reference evidence="2 3" key="1">
    <citation type="journal article" date="2024" name="J Genomics">
        <title>Draft genome sequencing and assembly of Favolaschia claudopus CIRM-BRFM 2984 isolated from oak limbs.</title>
        <authorList>
            <person name="Navarro D."/>
            <person name="Drula E."/>
            <person name="Chaduli D."/>
            <person name="Cazenave R."/>
            <person name="Ahrendt S."/>
            <person name="Wang J."/>
            <person name="Lipzen A."/>
            <person name="Daum C."/>
            <person name="Barry K."/>
            <person name="Grigoriev I.V."/>
            <person name="Favel A."/>
            <person name="Rosso M.N."/>
            <person name="Martin F."/>
        </authorList>
    </citation>
    <scope>NUCLEOTIDE SEQUENCE [LARGE SCALE GENOMIC DNA]</scope>
    <source>
        <strain evidence="2 3">CIRM-BRFM 2984</strain>
    </source>
</reference>
<protein>
    <submittedName>
        <fullName evidence="2">Uncharacterized protein</fullName>
    </submittedName>
</protein>
<feature type="region of interest" description="Disordered" evidence="1">
    <location>
        <begin position="231"/>
        <end position="268"/>
    </location>
</feature>
<dbReference type="EMBL" id="JAWWNJ010000001">
    <property type="protein sequence ID" value="KAK7064954.1"/>
    <property type="molecule type" value="Genomic_DNA"/>
</dbReference>
<feature type="compositionally biased region" description="Polar residues" evidence="1">
    <location>
        <begin position="290"/>
        <end position="303"/>
    </location>
</feature>
<evidence type="ECO:0000313" key="2">
    <source>
        <dbReference type="EMBL" id="KAK7064954.1"/>
    </source>
</evidence>
<feature type="region of interest" description="Disordered" evidence="1">
    <location>
        <begin position="290"/>
        <end position="309"/>
    </location>
</feature>
<sequence>MHSSGLWRQSGVNNIHAYALPFFVSKLLHSSRAHRLATSFSTFSTTPTNPVLSRHPRLLYFTPDYLPDATTPAHTAPRRRLPFKTSRALPILNSGPLDTGWPAHVKPITHAPLPPPSPFVKTSTYSKYITPSRAPRPRHLPLNLPRPIPISHSDAQISLKRAYAVSKCLPYFSSRIQIPSTPTPAHAKTPNDARHGLASTLLKSPSPPLRTRAHSAARQRQFRRCVENTKTYHSLSTSSPRHAATDAAADLVDRQHHQRRERRERRVGASRADWLGNALQIKFQLTLRSSTSEADTNNNANVRTTREMR</sequence>
<feature type="region of interest" description="Disordered" evidence="1">
    <location>
        <begin position="201"/>
        <end position="220"/>
    </location>
</feature>
<feature type="compositionally biased region" description="Polar residues" evidence="1">
    <location>
        <begin position="231"/>
        <end position="240"/>
    </location>
</feature>
<accession>A0AAW0EHM7</accession>
<evidence type="ECO:0000256" key="1">
    <source>
        <dbReference type="SAM" id="MobiDB-lite"/>
    </source>
</evidence>
<comment type="caution">
    <text evidence="2">The sequence shown here is derived from an EMBL/GenBank/DDBJ whole genome shotgun (WGS) entry which is preliminary data.</text>
</comment>
<name>A0AAW0EHM7_9AGAR</name>
<proteinExistence type="predicted"/>